<gene>
    <name evidence="1" type="ORF">LCGC14_1478140</name>
</gene>
<dbReference type="AlphaFoldDB" id="A0A0F9JAD2"/>
<evidence type="ECO:0000313" key="1">
    <source>
        <dbReference type="EMBL" id="KKM66749.1"/>
    </source>
</evidence>
<organism evidence="1">
    <name type="scientific">marine sediment metagenome</name>
    <dbReference type="NCBI Taxonomy" id="412755"/>
    <lineage>
        <taxon>unclassified sequences</taxon>
        <taxon>metagenomes</taxon>
        <taxon>ecological metagenomes</taxon>
    </lineage>
</organism>
<proteinExistence type="predicted"/>
<sequence>MKTDEGRAILETIIDYQVRIYGLLLQIISTEKICPICNLEESKD</sequence>
<comment type="caution">
    <text evidence="1">The sequence shown here is derived from an EMBL/GenBank/DDBJ whole genome shotgun (WGS) entry which is preliminary data.</text>
</comment>
<name>A0A0F9JAD2_9ZZZZ</name>
<dbReference type="EMBL" id="LAZR01010471">
    <property type="protein sequence ID" value="KKM66749.1"/>
    <property type="molecule type" value="Genomic_DNA"/>
</dbReference>
<accession>A0A0F9JAD2</accession>
<reference evidence="1" key="1">
    <citation type="journal article" date="2015" name="Nature">
        <title>Complex archaea that bridge the gap between prokaryotes and eukaryotes.</title>
        <authorList>
            <person name="Spang A."/>
            <person name="Saw J.H."/>
            <person name="Jorgensen S.L."/>
            <person name="Zaremba-Niedzwiedzka K."/>
            <person name="Martijn J."/>
            <person name="Lind A.E."/>
            <person name="van Eijk R."/>
            <person name="Schleper C."/>
            <person name="Guy L."/>
            <person name="Ettema T.J."/>
        </authorList>
    </citation>
    <scope>NUCLEOTIDE SEQUENCE</scope>
</reference>
<protein>
    <submittedName>
        <fullName evidence="1">Uncharacterized protein</fullName>
    </submittedName>
</protein>